<name>A0A090L054_STRRB</name>
<reference evidence="1" key="2">
    <citation type="submission" date="2014-09" db="EMBL/GenBank/DDBJ databases">
        <authorList>
            <person name="Aslett A.Martin."/>
        </authorList>
    </citation>
    <scope>NUCLEOTIDE SEQUENCE</scope>
    <source>
        <strain evidence="1">ED321 Heterogonic</strain>
    </source>
</reference>
<dbReference type="WBParaSite" id="SRAE_X000258600.1">
    <property type="protein sequence ID" value="SRAE_X000258600.1"/>
    <property type="gene ID" value="WBGene00268173"/>
</dbReference>
<keyword evidence="2" id="KW-1185">Reference proteome</keyword>
<dbReference type="CTD" id="36385667"/>
<dbReference type="Proteomes" id="UP000035682">
    <property type="component" value="Unplaced"/>
</dbReference>
<dbReference type="RefSeq" id="XP_024500063.1">
    <property type="nucleotide sequence ID" value="XM_024645818.1"/>
</dbReference>
<evidence type="ECO:0000313" key="1">
    <source>
        <dbReference type="EMBL" id="CEF60854.1"/>
    </source>
</evidence>
<evidence type="ECO:0000313" key="3">
    <source>
        <dbReference type="WBParaSite" id="SRAE_X000258600.1"/>
    </source>
</evidence>
<evidence type="ECO:0000313" key="2">
    <source>
        <dbReference type="Proteomes" id="UP000035682"/>
    </source>
</evidence>
<dbReference type="AlphaFoldDB" id="A0A090L054"/>
<reference evidence="2" key="1">
    <citation type="submission" date="2014-09" db="EMBL/GenBank/DDBJ databases">
        <authorList>
            <person name="Martin A.A."/>
        </authorList>
    </citation>
    <scope>NUCLEOTIDE SEQUENCE</scope>
    <source>
        <strain evidence="2">ED321</strain>
    </source>
</reference>
<evidence type="ECO:0000313" key="4">
    <source>
        <dbReference type="WormBase" id="SRAE_X000258600"/>
    </source>
</evidence>
<accession>A0A090L054</accession>
<proteinExistence type="predicted"/>
<reference evidence="3" key="3">
    <citation type="submission" date="2020-12" db="UniProtKB">
        <authorList>
            <consortium name="WormBaseParasite"/>
        </authorList>
    </citation>
    <scope>IDENTIFICATION</scope>
</reference>
<dbReference type="EMBL" id="LN609404">
    <property type="protein sequence ID" value="CEF60854.1"/>
    <property type="molecule type" value="Genomic_DNA"/>
</dbReference>
<dbReference type="WormBase" id="SRAE_X000258600">
    <property type="protein sequence ID" value="SRP01131"/>
    <property type="gene ID" value="WBGene00268173"/>
</dbReference>
<protein>
    <submittedName>
        <fullName evidence="1 3">Uncharacterized protein</fullName>
    </submittedName>
</protein>
<dbReference type="GeneID" id="36385667"/>
<gene>
    <name evidence="1 3 4" type="ORF">SRAE_X000258600</name>
</gene>
<sequence length="125" mass="14695">METLCFSCFSVYSPKPHYSIKNISKTIPKFSKEYYNIVNIINESGLTIPNYIYTCADVSPFQASFQLLRANIRICKNDINNKGICAKWKGNYKGKEIVYRECWDKMWVKPKPFITSYKEYLGEYL</sequence>
<organism evidence="1">
    <name type="scientific">Strongyloides ratti</name>
    <name type="common">Parasitic roundworm</name>
    <dbReference type="NCBI Taxonomy" id="34506"/>
    <lineage>
        <taxon>Eukaryota</taxon>
        <taxon>Metazoa</taxon>
        <taxon>Ecdysozoa</taxon>
        <taxon>Nematoda</taxon>
        <taxon>Chromadorea</taxon>
        <taxon>Rhabditida</taxon>
        <taxon>Tylenchina</taxon>
        <taxon>Panagrolaimomorpha</taxon>
        <taxon>Strongyloidoidea</taxon>
        <taxon>Strongyloididae</taxon>
        <taxon>Strongyloides</taxon>
    </lineage>
</organism>